<dbReference type="CDD" id="cd05403">
    <property type="entry name" value="NT_KNTase_like"/>
    <property type="match status" value="1"/>
</dbReference>
<dbReference type="PANTHER" id="PTHR43449">
    <property type="entry name" value="NUCLEOTIDYLTRANSFERASE"/>
    <property type="match status" value="1"/>
</dbReference>
<name>A0ABS6RXI6_9BACT</name>
<proteinExistence type="predicted"/>
<organism evidence="2 3">
    <name type="scientific">Candidatus Magnetobacterium casense</name>
    <dbReference type="NCBI Taxonomy" id="1455061"/>
    <lineage>
        <taxon>Bacteria</taxon>
        <taxon>Pseudomonadati</taxon>
        <taxon>Nitrospirota</taxon>
        <taxon>Thermodesulfovibrionia</taxon>
        <taxon>Thermodesulfovibrionales</taxon>
        <taxon>Candidatus Magnetobacteriaceae</taxon>
        <taxon>Candidatus Magnetobacterium</taxon>
    </lineage>
</organism>
<dbReference type="InterPro" id="IPR041633">
    <property type="entry name" value="Polbeta"/>
</dbReference>
<dbReference type="Proteomes" id="UP001196980">
    <property type="component" value="Unassembled WGS sequence"/>
</dbReference>
<keyword evidence="3" id="KW-1185">Reference proteome</keyword>
<reference evidence="2 3" key="1">
    <citation type="journal article" date="2020" name="J Geophys Res Biogeosci">
        <title>Magnetotaxis as an Adaptation to Enable Bacterial Shuttling of Microbial Sulfur and Sulfur Cycling Across Aquatic Oxic#Anoxic Interfaces.</title>
        <authorList>
            <person name="Li J."/>
            <person name="Liu P."/>
            <person name="Wang J."/>
            <person name="Roberts A.P."/>
            <person name="Pan Y."/>
        </authorList>
    </citation>
    <scope>NUCLEOTIDE SEQUENCE [LARGE SCALE GENOMIC DNA]</scope>
    <source>
        <strain evidence="2 3">MYR-1_YQ</strain>
    </source>
</reference>
<evidence type="ECO:0000313" key="2">
    <source>
        <dbReference type="EMBL" id="MBV6341345.1"/>
    </source>
</evidence>
<accession>A0ABS6RXI6</accession>
<gene>
    <name evidence="2" type="ORF">HWQ67_07085</name>
</gene>
<dbReference type="InterPro" id="IPR043519">
    <property type="entry name" value="NT_sf"/>
</dbReference>
<dbReference type="Pfam" id="PF18765">
    <property type="entry name" value="Polbeta"/>
    <property type="match status" value="1"/>
</dbReference>
<evidence type="ECO:0000313" key="3">
    <source>
        <dbReference type="Proteomes" id="UP001196980"/>
    </source>
</evidence>
<protein>
    <submittedName>
        <fullName evidence="2">Nucleotidyltransferase domain-containing protein</fullName>
    </submittedName>
</protein>
<dbReference type="EMBL" id="JABXWD010000097">
    <property type="protein sequence ID" value="MBV6341345.1"/>
    <property type="molecule type" value="Genomic_DNA"/>
</dbReference>
<dbReference type="RefSeq" id="WP_218251980.1">
    <property type="nucleotide sequence ID" value="NZ_JABXWD010000097.1"/>
</dbReference>
<dbReference type="PANTHER" id="PTHR43449:SF1">
    <property type="entry name" value="POLYMERASE BETA NUCLEOTIDYLTRANSFERASE DOMAIN-CONTAINING PROTEIN"/>
    <property type="match status" value="1"/>
</dbReference>
<feature type="domain" description="Polymerase beta nucleotidyltransferase" evidence="1">
    <location>
        <begin position="13"/>
        <end position="60"/>
    </location>
</feature>
<comment type="caution">
    <text evidence="2">The sequence shown here is derived from an EMBL/GenBank/DDBJ whole genome shotgun (WGS) entry which is preliminary data.</text>
</comment>
<dbReference type="SUPFAM" id="SSF81301">
    <property type="entry name" value="Nucleotidyltransferase"/>
    <property type="match status" value="1"/>
</dbReference>
<dbReference type="Gene3D" id="3.30.460.10">
    <property type="entry name" value="Beta Polymerase, domain 2"/>
    <property type="match status" value="1"/>
</dbReference>
<sequence length="97" mass="11238">MDKVNLFLTRTSEKGININSAYLFGSFVKGNAGKWSDIDIAVISSDISEDRHEERLKLMIIACDIDHRIEPVPFRPEDFVDEDPLVWEIKKYGIRLR</sequence>
<evidence type="ECO:0000259" key="1">
    <source>
        <dbReference type="Pfam" id="PF18765"/>
    </source>
</evidence>